<dbReference type="SUPFAM" id="SSF51735">
    <property type="entry name" value="NAD(P)-binding Rossmann-fold domains"/>
    <property type="match status" value="1"/>
</dbReference>
<dbReference type="GO" id="GO:0016651">
    <property type="term" value="F:oxidoreductase activity, acting on NAD(P)H"/>
    <property type="evidence" value="ECO:0007669"/>
    <property type="project" value="TreeGrafter"/>
</dbReference>
<dbReference type="PROSITE" id="PS01162">
    <property type="entry name" value="QOR_ZETA_CRYSTAL"/>
    <property type="match status" value="1"/>
</dbReference>
<accession>A0A934V0B7</accession>
<evidence type="ECO:0000256" key="1">
    <source>
        <dbReference type="ARBA" id="ARBA00022857"/>
    </source>
</evidence>
<keyword evidence="1" id="KW-0521">NADP</keyword>
<protein>
    <submittedName>
        <fullName evidence="5">Zn-dependent oxidoreductase</fullName>
    </submittedName>
</protein>
<reference evidence="5" key="1">
    <citation type="submission" date="2017-08" db="EMBL/GenBank/DDBJ databases">
        <authorList>
            <person name="Imhoff J.F."/>
            <person name="Rahn T."/>
            <person name="Kuenzel S."/>
            <person name="Neulinger S.C."/>
        </authorList>
    </citation>
    <scope>NUCLEOTIDE SEQUENCE</scope>
    <source>
        <strain evidence="5">DSM 9154</strain>
    </source>
</reference>
<keyword evidence="2" id="KW-0560">Oxidoreductase</keyword>
<dbReference type="SUPFAM" id="SSF50129">
    <property type="entry name" value="GroES-like"/>
    <property type="match status" value="1"/>
</dbReference>
<evidence type="ECO:0000256" key="2">
    <source>
        <dbReference type="ARBA" id="ARBA00023002"/>
    </source>
</evidence>
<feature type="region of interest" description="Disordered" evidence="3">
    <location>
        <begin position="1"/>
        <end position="21"/>
    </location>
</feature>
<dbReference type="GO" id="GO:0008270">
    <property type="term" value="F:zinc ion binding"/>
    <property type="evidence" value="ECO:0007669"/>
    <property type="project" value="InterPro"/>
</dbReference>
<dbReference type="InterPro" id="IPR036291">
    <property type="entry name" value="NAD(P)-bd_dom_sf"/>
</dbReference>
<name>A0A934V0B7_9PROT</name>
<dbReference type="Pfam" id="PF00107">
    <property type="entry name" value="ADH_zinc_N"/>
    <property type="match status" value="1"/>
</dbReference>
<reference evidence="5" key="2">
    <citation type="journal article" date="2020" name="Microorganisms">
        <title>Osmotic Adaptation and Compatible Solute Biosynthesis of Phototrophic Bacteria as Revealed from Genome Analyses.</title>
        <authorList>
            <person name="Imhoff J.F."/>
            <person name="Rahn T."/>
            <person name="Kunzel S."/>
            <person name="Keller A."/>
            <person name="Neulinger S.C."/>
        </authorList>
    </citation>
    <scope>NUCLEOTIDE SEQUENCE</scope>
    <source>
        <strain evidence="5">DSM 9154</strain>
    </source>
</reference>
<dbReference type="PANTHER" id="PTHR48106">
    <property type="entry name" value="QUINONE OXIDOREDUCTASE PIG3-RELATED"/>
    <property type="match status" value="1"/>
</dbReference>
<dbReference type="PANTHER" id="PTHR48106:SF18">
    <property type="entry name" value="QUINONE OXIDOREDUCTASE PIG3"/>
    <property type="match status" value="1"/>
</dbReference>
<dbReference type="EMBL" id="NRRE01000026">
    <property type="protein sequence ID" value="MBK1697633.1"/>
    <property type="molecule type" value="Genomic_DNA"/>
</dbReference>
<keyword evidence="6" id="KW-1185">Reference proteome</keyword>
<sequence length="375" mass="40491">MTAMLLTGHGGPEKLDLRHDVPVPKPAAGEVLVEVSACGMNNTDIKVREGSYGAEDDPNAVSTWRARAGEESTLQFPRIQGADTVGTIVAVGDGVPESRIGERIMVDFCIYNRPEGDDSLRDIDYYGHGRDGGFAEYMTVESGNAIKVESEMDDAELATFSCAYQTGEHMLERAGLAAGETVLVTGAAGGVGSGIIQLARARGAIPYAITSKGKEDVLKDLGAEATIPRQDFQGPNGTDEQAFIDRVEQAMDGREIDVVADLVGGDMFNGLLRLLRPEGRYTTAGTIGGAVVPLDTRTLYLKHLQLHGSSQGRRQDFRRVVRYIEAGKIKSILHKTWKLSELREAQHDFVSKNYVGKMAVVPDSKWEQVGAKHGG</sequence>
<evidence type="ECO:0000259" key="4">
    <source>
        <dbReference type="SMART" id="SM00829"/>
    </source>
</evidence>
<organism evidence="5 6">
    <name type="scientific">Rhodovibrio salinarum</name>
    <dbReference type="NCBI Taxonomy" id="1087"/>
    <lineage>
        <taxon>Bacteria</taxon>
        <taxon>Pseudomonadati</taxon>
        <taxon>Pseudomonadota</taxon>
        <taxon>Alphaproteobacteria</taxon>
        <taxon>Rhodospirillales</taxon>
        <taxon>Rhodovibrionaceae</taxon>
        <taxon>Rhodovibrio</taxon>
    </lineage>
</organism>
<dbReference type="CDD" id="cd08274">
    <property type="entry name" value="MDR9"/>
    <property type="match status" value="1"/>
</dbReference>
<proteinExistence type="predicted"/>
<dbReference type="InterPro" id="IPR002364">
    <property type="entry name" value="Quin_OxRdtase/zeta-crystal_CS"/>
</dbReference>
<evidence type="ECO:0000256" key="3">
    <source>
        <dbReference type="SAM" id="MobiDB-lite"/>
    </source>
</evidence>
<dbReference type="InterPro" id="IPR013149">
    <property type="entry name" value="ADH-like_C"/>
</dbReference>
<dbReference type="Proteomes" id="UP000778970">
    <property type="component" value="Unassembled WGS sequence"/>
</dbReference>
<comment type="caution">
    <text evidence="5">The sequence shown here is derived from an EMBL/GenBank/DDBJ whole genome shotgun (WGS) entry which is preliminary data.</text>
</comment>
<dbReference type="InterPro" id="IPR020843">
    <property type="entry name" value="ER"/>
</dbReference>
<feature type="domain" description="Enoyl reductase (ER)" evidence="4">
    <location>
        <begin position="10"/>
        <end position="360"/>
    </location>
</feature>
<dbReference type="Gene3D" id="3.40.50.720">
    <property type="entry name" value="NAD(P)-binding Rossmann-like Domain"/>
    <property type="match status" value="1"/>
</dbReference>
<dbReference type="GO" id="GO:0070402">
    <property type="term" value="F:NADPH binding"/>
    <property type="evidence" value="ECO:0007669"/>
    <property type="project" value="TreeGrafter"/>
</dbReference>
<dbReference type="AlphaFoldDB" id="A0A934V0B7"/>
<feature type="compositionally biased region" description="Basic and acidic residues" evidence="3">
    <location>
        <begin position="11"/>
        <end position="21"/>
    </location>
</feature>
<dbReference type="InterPro" id="IPR013154">
    <property type="entry name" value="ADH-like_N"/>
</dbReference>
<evidence type="ECO:0000313" key="6">
    <source>
        <dbReference type="Proteomes" id="UP000778970"/>
    </source>
</evidence>
<dbReference type="SMART" id="SM00829">
    <property type="entry name" value="PKS_ER"/>
    <property type="match status" value="1"/>
</dbReference>
<gene>
    <name evidence="5" type="ORF">CKO21_10290</name>
</gene>
<dbReference type="InterPro" id="IPR011032">
    <property type="entry name" value="GroES-like_sf"/>
</dbReference>
<dbReference type="Pfam" id="PF08240">
    <property type="entry name" value="ADH_N"/>
    <property type="match status" value="1"/>
</dbReference>
<evidence type="ECO:0000313" key="5">
    <source>
        <dbReference type="EMBL" id="MBK1697633.1"/>
    </source>
</evidence>
<dbReference type="Gene3D" id="3.90.180.10">
    <property type="entry name" value="Medium-chain alcohol dehydrogenases, catalytic domain"/>
    <property type="match status" value="1"/>
</dbReference>